<organism evidence="1 2">
    <name type="scientific">Cytobacillus oceanisediminis</name>
    <dbReference type="NCBI Taxonomy" id="665099"/>
    <lineage>
        <taxon>Bacteria</taxon>
        <taxon>Bacillati</taxon>
        <taxon>Bacillota</taxon>
        <taxon>Bacilli</taxon>
        <taxon>Bacillales</taxon>
        <taxon>Bacillaceae</taxon>
        <taxon>Cytobacillus</taxon>
    </lineage>
</organism>
<dbReference type="RefSeq" id="WP_071160208.1">
    <property type="nucleotide sequence ID" value="NZ_MBRJ01000078.1"/>
</dbReference>
<keyword evidence="2" id="KW-1185">Reference proteome</keyword>
<proteinExistence type="predicted"/>
<dbReference type="EMBL" id="MBRJ01000078">
    <property type="protein sequence ID" value="OHX39213.1"/>
    <property type="molecule type" value="Genomic_DNA"/>
</dbReference>
<dbReference type="Proteomes" id="UP000180194">
    <property type="component" value="Unassembled WGS sequence"/>
</dbReference>
<evidence type="ECO:0000313" key="1">
    <source>
        <dbReference type="EMBL" id="OHX39213.1"/>
    </source>
</evidence>
<evidence type="ECO:0000313" key="2">
    <source>
        <dbReference type="Proteomes" id="UP000180194"/>
    </source>
</evidence>
<reference evidence="1 2" key="1">
    <citation type="submission" date="2016-07" db="EMBL/GenBank/DDBJ databases">
        <title>Bacillus oceanisediminis whole genome.</title>
        <authorList>
            <person name="Pal Y."/>
            <person name="Verma A."/>
            <person name="Mual P."/>
            <person name="Srinivasan K."/>
        </authorList>
    </citation>
    <scope>NUCLEOTIDE SEQUENCE [LARGE SCALE GENOMIC DNA]</scope>
    <source>
        <strain evidence="1 2">Bhandara28</strain>
    </source>
</reference>
<name>A0ABX3CJC3_9BACI</name>
<gene>
    <name evidence="1" type="ORF">BBV17_03705</name>
</gene>
<comment type="caution">
    <text evidence="1">The sequence shown here is derived from an EMBL/GenBank/DDBJ whole genome shotgun (WGS) entry which is preliminary data.</text>
</comment>
<sequence length="159" mass="18306">MGLDITAYKKLKVVENPQLDEDGEIVNWETEWRPGGSMEWSEKHFPGRGEGVDPQKVYTWEDSLEFRAGSYSGYNWWRARLEKFAEGEDFQELINFADNEGVIGSVVSRKLANDFNKNAERASLYALTLGEEAGYWFKLYKLWQEAFEMAADSGAVDFH</sequence>
<protein>
    <submittedName>
        <fullName evidence="1">Uncharacterized protein</fullName>
    </submittedName>
</protein>
<accession>A0ABX3CJC3</accession>